<name>A0A495JJX1_9ACTN</name>
<evidence type="ECO:0008006" key="4">
    <source>
        <dbReference type="Google" id="ProtNLM"/>
    </source>
</evidence>
<dbReference type="RefSeq" id="WP_121157709.1">
    <property type="nucleotide sequence ID" value="NZ_RBKT01000001.1"/>
</dbReference>
<dbReference type="OrthoDB" id="56388at2"/>
<dbReference type="Proteomes" id="UP000277671">
    <property type="component" value="Unassembled WGS sequence"/>
</dbReference>
<sequence length="985" mass="107215">MTSGNDELRAAYQRVAQMPFGAGQIAAVEQLVRQVDAGGDQELAFAVRMLGTNAYTYGGEPAKSFVTFSWCLADYDRNPQPYHQQFVHTLLWHFKHMVNALLDFPEVPLERTYAVLDDMERRYREGGHSLQAVYKYRHLVARHRGIEEESEEWYRKWTTAPRDELSDCAGCDPSGRVRHLVATGQVEAAVVLAEPVLAGQLTCNEQPQGILTSLLVPYLRAGRREQARDAHRQAYRRLRGNLADLGSIGEHVEFCALTGNDSRGLEIVERHLDWLDRAPSPAAAMSFAAAAALVLRRLDRGGHGRLTVHRRGHGDREAADLPVGVLADELARLATGIADRFDERNGTASQSTWIAARLVAEPIGEHLPLSATARRRSEPARSTTDPAAVGPAAVGPAAVGPEGGARSGTSSPVVAPAAPPVPIPDDIPATATVAELLDLADQHWNTERYEHLQVVLAVFEQRFGATDLAVRDEARWVEFQAVRQVLAQDRTAAIALVRRAVQLYRDAPDPGREWVVTGRLGVLLCQTDQEAEGLPLVEAAVAYLAEQGSRAEAAAMHDRSAMALAGLQRWAEALDAVDRAAEAAAEADDPYLSARIVLRRAICLQALERYPEAREAANRAREDYRALGMAERLAAACICHAQTLDDPAEVRDALDEALTVATGEGALHARIGRARASVALRRPDDAVEDFVEAVALCAEQGVVEGSAFLRFELANAYRLAGRMLDAAEVAEEAVLELDRLGHQGDADRCRHLLADVYRELGEGQLALSLLDQLAENLDGPDNLASRAQVLEEAGELLYAQDRDGLAAQRFGSAAVAYGLIGLALDESRARRREADARHWAGEPEAALAAVDRAEAALATLPAEAVEEPATIWESSMVADCAARALVASERPEEALRRIEDVPRRLRSIEAFGEALQVELLAGEVLLRLDRLVEAERMLRTTLAGLPTGSGVVRRAAWLLAEALGRLGRTGEAEELRREHDLETEG</sequence>
<evidence type="ECO:0000313" key="2">
    <source>
        <dbReference type="EMBL" id="RKR89227.1"/>
    </source>
</evidence>
<comment type="caution">
    <text evidence="2">The sequence shown here is derived from an EMBL/GenBank/DDBJ whole genome shotgun (WGS) entry which is preliminary data.</text>
</comment>
<dbReference type="AlphaFoldDB" id="A0A495JJX1"/>
<feature type="compositionally biased region" description="Low complexity" evidence="1">
    <location>
        <begin position="386"/>
        <end position="400"/>
    </location>
</feature>
<dbReference type="EMBL" id="RBKT01000001">
    <property type="protein sequence ID" value="RKR89227.1"/>
    <property type="molecule type" value="Genomic_DNA"/>
</dbReference>
<dbReference type="Gene3D" id="1.25.40.10">
    <property type="entry name" value="Tetratricopeptide repeat domain"/>
    <property type="match status" value="2"/>
</dbReference>
<evidence type="ECO:0000313" key="3">
    <source>
        <dbReference type="Proteomes" id="UP000277671"/>
    </source>
</evidence>
<protein>
    <recommendedName>
        <fullName evidence="4">Tetratricopeptide repeat protein</fullName>
    </recommendedName>
</protein>
<feature type="region of interest" description="Disordered" evidence="1">
    <location>
        <begin position="369"/>
        <end position="413"/>
    </location>
</feature>
<keyword evidence="3" id="KW-1185">Reference proteome</keyword>
<reference evidence="2 3" key="1">
    <citation type="submission" date="2018-10" db="EMBL/GenBank/DDBJ databases">
        <title>Sequencing the genomes of 1000 actinobacteria strains.</title>
        <authorList>
            <person name="Klenk H.-P."/>
        </authorList>
    </citation>
    <scope>NUCLEOTIDE SEQUENCE [LARGE SCALE GENOMIC DNA]</scope>
    <source>
        <strain evidence="2 3">DSM 45175</strain>
    </source>
</reference>
<dbReference type="InterPro" id="IPR011990">
    <property type="entry name" value="TPR-like_helical_dom_sf"/>
</dbReference>
<organism evidence="2 3">
    <name type="scientific">Micromonospora pisi</name>
    <dbReference type="NCBI Taxonomy" id="589240"/>
    <lineage>
        <taxon>Bacteria</taxon>
        <taxon>Bacillati</taxon>
        <taxon>Actinomycetota</taxon>
        <taxon>Actinomycetes</taxon>
        <taxon>Micromonosporales</taxon>
        <taxon>Micromonosporaceae</taxon>
        <taxon>Micromonospora</taxon>
    </lineage>
</organism>
<proteinExistence type="predicted"/>
<dbReference type="SUPFAM" id="SSF48452">
    <property type="entry name" value="TPR-like"/>
    <property type="match status" value="2"/>
</dbReference>
<gene>
    <name evidence="2" type="ORF">BDK92_3567</name>
</gene>
<evidence type="ECO:0000256" key="1">
    <source>
        <dbReference type="SAM" id="MobiDB-lite"/>
    </source>
</evidence>
<accession>A0A495JJX1</accession>